<protein>
    <submittedName>
        <fullName evidence="2">Uncharacterized protein</fullName>
    </submittedName>
</protein>
<accession>A0ABS4QWF4</accession>
<keyword evidence="3" id="KW-1185">Reference proteome</keyword>
<gene>
    <name evidence="2" type="ORF">J2Z31_001304</name>
</gene>
<organism evidence="2 3">
    <name type="scientific">Sinorhizobium kostiense</name>
    <dbReference type="NCBI Taxonomy" id="76747"/>
    <lineage>
        <taxon>Bacteria</taxon>
        <taxon>Pseudomonadati</taxon>
        <taxon>Pseudomonadota</taxon>
        <taxon>Alphaproteobacteria</taxon>
        <taxon>Hyphomicrobiales</taxon>
        <taxon>Rhizobiaceae</taxon>
        <taxon>Sinorhizobium/Ensifer group</taxon>
        <taxon>Sinorhizobium</taxon>
    </lineage>
</organism>
<evidence type="ECO:0000256" key="1">
    <source>
        <dbReference type="SAM" id="MobiDB-lite"/>
    </source>
</evidence>
<evidence type="ECO:0000313" key="2">
    <source>
        <dbReference type="EMBL" id="MBP2234814.1"/>
    </source>
</evidence>
<feature type="region of interest" description="Disordered" evidence="1">
    <location>
        <begin position="1"/>
        <end position="34"/>
    </location>
</feature>
<dbReference type="Proteomes" id="UP000730739">
    <property type="component" value="Unassembled WGS sequence"/>
</dbReference>
<name>A0ABS4QWF4_9HYPH</name>
<comment type="caution">
    <text evidence="2">The sequence shown here is derived from an EMBL/GenBank/DDBJ whole genome shotgun (WGS) entry which is preliminary data.</text>
</comment>
<proteinExistence type="predicted"/>
<reference evidence="2 3" key="1">
    <citation type="submission" date="2021-03" db="EMBL/GenBank/DDBJ databases">
        <title>Genomic Encyclopedia of Type Strains, Phase IV (KMG-IV): sequencing the most valuable type-strain genomes for metagenomic binning, comparative biology and taxonomic classification.</title>
        <authorList>
            <person name="Goeker M."/>
        </authorList>
    </citation>
    <scope>NUCLEOTIDE SEQUENCE [LARGE SCALE GENOMIC DNA]</scope>
    <source>
        <strain evidence="2 3">DSM 13372</strain>
    </source>
</reference>
<dbReference type="EMBL" id="JAGILA010000001">
    <property type="protein sequence ID" value="MBP2234814.1"/>
    <property type="molecule type" value="Genomic_DNA"/>
</dbReference>
<sequence length="100" mass="11446">MQVEGPGDQAKPRGQAGKTLFIRKSSRDDHQEPQIPPVLTQLLRFPKDVCPIDRNFGPCYWVIPFVSANFDLRLHEAFQFVESPIIPQAFARRIAAIQWT</sequence>
<evidence type="ECO:0000313" key="3">
    <source>
        <dbReference type="Proteomes" id="UP000730739"/>
    </source>
</evidence>